<organism evidence="1 2">
    <name type="scientific">Sporosarcina globispora</name>
    <name type="common">Bacillus globisporus</name>
    <dbReference type="NCBI Taxonomy" id="1459"/>
    <lineage>
        <taxon>Bacteria</taxon>
        <taxon>Bacillati</taxon>
        <taxon>Bacillota</taxon>
        <taxon>Bacilli</taxon>
        <taxon>Bacillales</taxon>
        <taxon>Caryophanaceae</taxon>
        <taxon>Sporosarcina</taxon>
    </lineage>
</organism>
<dbReference type="Proteomes" id="UP000037109">
    <property type="component" value="Unassembled WGS sequence"/>
</dbReference>
<keyword evidence="2" id="KW-1185">Reference proteome</keyword>
<protein>
    <recommendedName>
        <fullName evidence="3">ArpU family transcriptional regulator</fullName>
    </recommendedName>
</protein>
<evidence type="ECO:0000313" key="1">
    <source>
        <dbReference type="EMBL" id="KON86598.1"/>
    </source>
</evidence>
<dbReference type="PATRIC" id="fig|1459.3.peg.1516"/>
<dbReference type="EMBL" id="LGUF01000007">
    <property type="protein sequence ID" value="KON86598.1"/>
    <property type="molecule type" value="Genomic_DNA"/>
</dbReference>
<dbReference type="AlphaFoldDB" id="A0A0M0GA20"/>
<evidence type="ECO:0000313" key="2">
    <source>
        <dbReference type="Proteomes" id="UP000037109"/>
    </source>
</evidence>
<dbReference type="InterPro" id="IPR006524">
    <property type="entry name" value="ArpU-like"/>
</dbReference>
<comment type="caution">
    <text evidence="1">The sequence shown here is derived from an EMBL/GenBank/DDBJ whole genome shotgun (WGS) entry which is preliminary data.</text>
</comment>
<sequence>MVTDVKEKEIQETLIKELKDYRALKVKLENLKERREAGVIDPFPSLLNSDILDELKVKQIERGLKESLDPIERGIIELKYLNHREINDIEIFMSLGLKKGKYYAKKNEAIRRLSKALGII</sequence>
<reference evidence="2" key="1">
    <citation type="submission" date="2015-07" db="EMBL/GenBank/DDBJ databases">
        <title>Fjat-10036 dsm4.</title>
        <authorList>
            <person name="Liu B."/>
            <person name="Wang J."/>
            <person name="Zhu Y."/>
            <person name="Liu G."/>
            <person name="Chen Q."/>
            <person name="Chen Z."/>
            <person name="Lan J."/>
            <person name="Che J."/>
            <person name="Ge C."/>
            <person name="Shi H."/>
            <person name="Pan Z."/>
            <person name="Liu X."/>
        </authorList>
    </citation>
    <scope>NUCLEOTIDE SEQUENCE [LARGE SCALE GENOMIC DNA]</scope>
    <source>
        <strain evidence="2">DSM 4</strain>
    </source>
</reference>
<gene>
    <name evidence="1" type="ORF">AF332_07045</name>
</gene>
<accession>A0A0M0GA20</accession>
<proteinExistence type="predicted"/>
<dbReference type="NCBIfam" id="TIGR01637">
    <property type="entry name" value="phage_arpU"/>
    <property type="match status" value="1"/>
</dbReference>
<name>A0A0M0GA20_SPOGL</name>
<dbReference type="OrthoDB" id="2475064at2"/>
<dbReference type="STRING" id="1459.AF332_07045"/>
<evidence type="ECO:0008006" key="3">
    <source>
        <dbReference type="Google" id="ProtNLM"/>
    </source>
</evidence>